<dbReference type="GO" id="GO:0006508">
    <property type="term" value="P:proteolysis"/>
    <property type="evidence" value="ECO:0007669"/>
    <property type="project" value="InterPro"/>
</dbReference>
<dbReference type="Pfam" id="PF12796">
    <property type="entry name" value="Ank_2"/>
    <property type="match status" value="1"/>
</dbReference>
<reference evidence="5" key="1">
    <citation type="submission" date="2019-06" db="EMBL/GenBank/DDBJ databases">
        <authorList>
            <consortium name="Wellcome Sanger Institute Data Sharing"/>
        </authorList>
    </citation>
    <scope>NUCLEOTIDE SEQUENCE [LARGE SCALE GENOMIC DNA]</scope>
</reference>
<dbReference type="RefSeq" id="XP_029987405.1">
    <property type="nucleotide sequence ID" value="XM_030131545.1"/>
</dbReference>
<dbReference type="InterPro" id="IPR050776">
    <property type="entry name" value="Ank_Repeat/CDKN_Inhibitor"/>
</dbReference>
<dbReference type="GeneID" id="115417543"/>
<dbReference type="InterPro" id="IPR001995">
    <property type="entry name" value="Peptidase_A2_cat"/>
</dbReference>
<dbReference type="InterPro" id="IPR002110">
    <property type="entry name" value="Ankyrin_rpt"/>
</dbReference>
<organism evidence="5 6">
    <name type="scientific">Sphaeramia orbicularis</name>
    <name type="common">orbiculate cardinalfish</name>
    <dbReference type="NCBI Taxonomy" id="375764"/>
    <lineage>
        <taxon>Eukaryota</taxon>
        <taxon>Metazoa</taxon>
        <taxon>Chordata</taxon>
        <taxon>Craniata</taxon>
        <taxon>Vertebrata</taxon>
        <taxon>Euteleostomi</taxon>
        <taxon>Actinopterygii</taxon>
        <taxon>Neopterygii</taxon>
        <taxon>Teleostei</taxon>
        <taxon>Neoteleostei</taxon>
        <taxon>Acanthomorphata</taxon>
        <taxon>Gobiaria</taxon>
        <taxon>Kurtiformes</taxon>
        <taxon>Apogonoidei</taxon>
        <taxon>Apogonidae</taxon>
        <taxon>Apogoninae</taxon>
        <taxon>Sphaeramia</taxon>
    </lineage>
</organism>
<evidence type="ECO:0000313" key="6">
    <source>
        <dbReference type="Proteomes" id="UP000472271"/>
    </source>
</evidence>
<dbReference type="CTD" id="1031"/>
<feature type="repeat" description="ANK" evidence="3">
    <location>
        <begin position="105"/>
        <end position="137"/>
    </location>
</feature>
<dbReference type="PANTHER" id="PTHR24201:SF14">
    <property type="entry name" value="CYCLIN-DEPENDENT KINASE 4 INHIBITOR C-LIKE"/>
    <property type="match status" value="1"/>
</dbReference>
<evidence type="ECO:0000313" key="5">
    <source>
        <dbReference type="Ensembl" id="ENSSORP00005027251.1"/>
    </source>
</evidence>
<dbReference type="Proteomes" id="UP000472271">
    <property type="component" value="Chromosome 4"/>
</dbReference>
<feature type="domain" description="Peptidase A2" evidence="4">
    <location>
        <begin position="54"/>
        <end position="66"/>
    </location>
</feature>
<keyword evidence="6" id="KW-1185">Reference proteome</keyword>
<reference evidence="5" key="2">
    <citation type="submission" date="2025-08" db="UniProtKB">
        <authorList>
            <consortium name="Ensembl"/>
        </authorList>
    </citation>
    <scope>IDENTIFICATION</scope>
</reference>
<dbReference type="PANTHER" id="PTHR24201">
    <property type="entry name" value="ANK_REP_REGION DOMAIN-CONTAINING PROTEIN"/>
    <property type="match status" value="1"/>
</dbReference>
<dbReference type="PROSITE" id="PS50175">
    <property type="entry name" value="ASP_PROT_RETROV"/>
    <property type="match status" value="1"/>
</dbReference>
<proteinExistence type="predicted"/>
<dbReference type="PROSITE" id="PS50297">
    <property type="entry name" value="ANK_REP_REGION"/>
    <property type="match status" value="1"/>
</dbReference>
<evidence type="ECO:0000259" key="4">
    <source>
        <dbReference type="PROSITE" id="PS50175"/>
    </source>
</evidence>
<dbReference type="Ensembl" id="ENSSORT00005028037.1">
    <property type="protein sequence ID" value="ENSSORP00005027251.1"/>
    <property type="gene ID" value="ENSSORG00005013014.1"/>
</dbReference>
<name>A0A673AD92_9TELE</name>
<dbReference type="AlphaFoldDB" id="A0A673AD92"/>
<dbReference type="GO" id="GO:0004190">
    <property type="term" value="F:aspartic-type endopeptidase activity"/>
    <property type="evidence" value="ECO:0007669"/>
    <property type="project" value="InterPro"/>
</dbReference>
<accession>A0A673AD92</accession>
<protein>
    <recommendedName>
        <fullName evidence="4">Peptidase A2 domain-containing protein</fullName>
    </recommendedName>
</protein>
<dbReference type="InParanoid" id="A0A673AD92"/>
<keyword evidence="1" id="KW-0677">Repeat</keyword>
<dbReference type="InterPro" id="IPR036770">
    <property type="entry name" value="Ankyrin_rpt-contain_sf"/>
</dbReference>
<sequence>MADRLLIEQLCKASASGKLSEVLLLLQMGADVNGLNEYKRTALQVVMLGHTPLVEALLDAGADPTVRDPVLSLTVLHDAAREGFVDTVRVLADHRSVDVNAVDAKGNLPLHLAAREGHVDVVQLLIGRTADPRAPNGAGHTAGQLARCHRRTETAQFIDGFLRSPQ</sequence>
<dbReference type="GO" id="GO:0005634">
    <property type="term" value="C:nucleus"/>
    <property type="evidence" value="ECO:0007669"/>
    <property type="project" value="TreeGrafter"/>
</dbReference>
<evidence type="ECO:0000256" key="3">
    <source>
        <dbReference type="PROSITE-ProRule" id="PRU00023"/>
    </source>
</evidence>
<dbReference type="PROSITE" id="PS50088">
    <property type="entry name" value="ANK_REPEAT"/>
    <property type="match status" value="1"/>
</dbReference>
<dbReference type="SUPFAM" id="SSF48403">
    <property type="entry name" value="Ankyrin repeat"/>
    <property type="match status" value="1"/>
</dbReference>
<gene>
    <name evidence="5" type="primary">cdkn2c</name>
</gene>
<evidence type="ECO:0000256" key="2">
    <source>
        <dbReference type="ARBA" id="ARBA00023043"/>
    </source>
</evidence>
<reference evidence="5" key="3">
    <citation type="submission" date="2025-09" db="UniProtKB">
        <authorList>
            <consortium name="Ensembl"/>
        </authorList>
    </citation>
    <scope>IDENTIFICATION</scope>
</reference>
<keyword evidence="2 3" id="KW-0040">ANK repeat</keyword>
<dbReference type="SMART" id="SM00248">
    <property type="entry name" value="ANK"/>
    <property type="match status" value="4"/>
</dbReference>
<dbReference type="Gene3D" id="1.25.40.20">
    <property type="entry name" value="Ankyrin repeat-containing domain"/>
    <property type="match status" value="1"/>
</dbReference>
<evidence type="ECO:0000256" key="1">
    <source>
        <dbReference type="ARBA" id="ARBA00022737"/>
    </source>
</evidence>
<dbReference type="FunCoup" id="A0A673AD92">
    <property type="interactions" value="102"/>
</dbReference>